<organism evidence="2 3">
    <name type="scientific">Stakelama flava</name>
    <dbReference type="NCBI Taxonomy" id="2860338"/>
    <lineage>
        <taxon>Bacteria</taxon>
        <taxon>Pseudomonadati</taxon>
        <taxon>Pseudomonadota</taxon>
        <taxon>Alphaproteobacteria</taxon>
        <taxon>Sphingomonadales</taxon>
        <taxon>Sphingomonadaceae</taxon>
        <taxon>Stakelama</taxon>
    </lineage>
</organism>
<gene>
    <name evidence="2" type="ORF">KY084_10005</name>
</gene>
<protein>
    <submittedName>
        <fullName evidence="2">Uncharacterized protein</fullName>
    </submittedName>
</protein>
<dbReference type="EMBL" id="JAHWZX010000008">
    <property type="protein sequence ID" value="MBW4331204.1"/>
    <property type="molecule type" value="Genomic_DNA"/>
</dbReference>
<proteinExistence type="predicted"/>
<evidence type="ECO:0000256" key="1">
    <source>
        <dbReference type="SAM" id="MobiDB-lite"/>
    </source>
</evidence>
<evidence type="ECO:0000313" key="2">
    <source>
        <dbReference type="EMBL" id="MBW4331204.1"/>
    </source>
</evidence>
<reference evidence="2 3" key="1">
    <citation type="submission" date="2021-07" db="EMBL/GenBank/DDBJ databases">
        <title>Stakelama flava sp. nov., a novel endophytic bacterium isolated from branch of Kandelia candel.</title>
        <authorList>
            <person name="Tuo L."/>
        </authorList>
    </citation>
    <scope>NUCLEOTIDE SEQUENCE [LARGE SCALE GENOMIC DNA]</scope>
    <source>
        <strain evidence="2 3">CBK3Z-3</strain>
    </source>
</reference>
<evidence type="ECO:0000313" key="3">
    <source>
        <dbReference type="Proteomes" id="UP001197214"/>
    </source>
</evidence>
<dbReference type="RefSeq" id="WP_219238394.1">
    <property type="nucleotide sequence ID" value="NZ_JAHWZX010000008.1"/>
</dbReference>
<keyword evidence="3" id="KW-1185">Reference proteome</keyword>
<name>A0ABS6XMS3_9SPHN</name>
<sequence length="77" mass="8474">MYQFREPAMPARTGYRISYRMNEVNHCPGCGNTHWIIGRSIAECAFCETALPLNEGGSTGTGLIRGTRKTQLEPLAA</sequence>
<dbReference type="Proteomes" id="UP001197214">
    <property type="component" value="Unassembled WGS sequence"/>
</dbReference>
<accession>A0ABS6XMS3</accession>
<feature type="region of interest" description="Disordered" evidence="1">
    <location>
        <begin position="58"/>
        <end position="77"/>
    </location>
</feature>
<comment type="caution">
    <text evidence="2">The sequence shown here is derived from an EMBL/GenBank/DDBJ whole genome shotgun (WGS) entry which is preliminary data.</text>
</comment>